<reference evidence="3 4" key="1">
    <citation type="submission" date="2017-04" db="EMBL/GenBank/DDBJ databases">
        <title>Draft genome sequence of Zooshikella ganghwensis VG4 isolated from Red Sea sediments.</title>
        <authorList>
            <person name="Rehman Z."/>
            <person name="Alam I."/>
            <person name="Kamau A."/>
            <person name="Bajic V."/>
            <person name="Leiknes T."/>
        </authorList>
    </citation>
    <scope>NUCLEOTIDE SEQUENCE [LARGE SCALE GENOMIC DNA]</scope>
    <source>
        <strain evidence="3 4">VG4</strain>
    </source>
</reference>
<evidence type="ECO:0000313" key="3">
    <source>
        <dbReference type="EMBL" id="RDH46496.1"/>
    </source>
</evidence>
<keyword evidence="2" id="KW-0560">Oxidoreductase</keyword>
<protein>
    <submittedName>
        <fullName evidence="3">SDR family oxidoreductase</fullName>
    </submittedName>
</protein>
<dbReference type="InterPro" id="IPR020904">
    <property type="entry name" value="Sc_DH/Rdtase_CS"/>
</dbReference>
<dbReference type="PRINTS" id="PR00080">
    <property type="entry name" value="SDRFAMILY"/>
</dbReference>
<dbReference type="CDD" id="cd05233">
    <property type="entry name" value="SDR_c"/>
    <property type="match status" value="1"/>
</dbReference>
<proteinExistence type="inferred from homology"/>
<dbReference type="PANTHER" id="PTHR48107:SF7">
    <property type="entry name" value="RE15974P"/>
    <property type="match status" value="1"/>
</dbReference>
<dbReference type="InterPro" id="IPR002347">
    <property type="entry name" value="SDR_fam"/>
</dbReference>
<keyword evidence="4" id="KW-1185">Reference proteome</keyword>
<dbReference type="InterPro" id="IPR036291">
    <property type="entry name" value="NAD(P)-bd_dom_sf"/>
</dbReference>
<organism evidence="3 4">
    <name type="scientific">Zooshikella ganghwensis</name>
    <dbReference type="NCBI Taxonomy" id="202772"/>
    <lineage>
        <taxon>Bacteria</taxon>
        <taxon>Pseudomonadati</taxon>
        <taxon>Pseudomonadota</taxon>
        <taxon>Gammaproteobacteria</taxon>
        <taxon>Oceanospirillales</taxon>
        <taxon>Zooshikellaceae</taxon>
        <taxon>Zooshikella</taxon>
    </lineage>
</organism>
<comment type="similarity">
    <text evidence="1">Belongs to the short-chain dehydrogenases/reductases (SDR) family.</text>
</comment>
<dbReference type="Gene3D" id="3.40.50.720">
    <property type="entry name" value="NAD(P)-binding Rossmann-like Domain"/>
    <property type="match status" value="1"/>
</dbReference>
<evidence type="ECO:0000313" key="4">
    <source>
        <dbReference type="Proteomes" id="UP000257039"/>
    </source>
</evidence>
<gene>
    <name evidence="3" type="ORF">B9G39_25235</name>
</gene>
<accession>A0A4P9VTJ9</accession>
<sequence>MHKLILITGASRGIGAATALLAASQGYSVIVNYKSQKDKAIHLTEQIRNCGGNAWTIQADISCPEQVIHMFNEIDSLGILKALVNNAGVVDLQTSFVDVKPERLQRIFNTNVIGAMLCAQQAIRRMSTRHGGTGGSIINVSSSSVITGSPNVYVDYAASKGALDVFTRGLAKEVAQEGIRVNAVRPGFISTDIHADTGNTERFNNADKIIPLGRCGNTEEIAEAILWLISEKASYCAGSFLNLTGGL</sequence>
<dbReference type="PRINTS" id="PR00081">
    <property type="entry name" value="GDHRDH"/>
</dbReference>
<evidence type="ECO:0000256" key="1">
    <source>
        <dbReference type="ARBA" id="ARBA00006484"/>
    </source>
</evidence>
<dbReference type="GO" id="GO:0016614">
    <property type="term" value="F:oxidoreductase activity, acting on CH-OH group of donors"/>
    <property type="evidence" value="ECO:0007669"/>
    <property type="project" value="UniProtKB-ARBA"/>
</dbReference>
<dbReference type="AlphaFoldDB" id="A0A4P9VTJ9"/>
<dbReference type="FunFam" id="3.40.50.720:FF:000084">
    <property type="entry name" value="Short-chain dehydrogenase reductase"/>
    <property type="match status" value="1"/>
</dbReference>
<evidence type="ECO:0000256" key="2">
    <source>
        <dbReference type="ARBA" id="ARBA00023002"/>
    </source>
</evidence>
<name>A0A4P9VTJ9_9GAMM</name>
<dbReference type="PROSITE" id="PS00061">
    <property type="entry name" value="ADH_SHORT"/>
    <property type="match status" value="1"/>
</dbReference>
<dbReference type="RefSeq" id="WP_094789242.1">
    <property type="nucleotide sequence ID" value="NZ_NDXW01000001.1"/>
</dbReference>
<comment type="caution">
    <text evidence="3">The sequence shown here is derived from an EMBL/GenBank/DDBJ whole genome shotgun (WGS) entry which is preliminary data.</text>
</comment>
<dbReference type="PANTHER" id="PTHR48107">
    <property type="entry name" value="NADPH-DEPENDENT ALDEHYDE REDUCTASE-LIKE PROTEIN, CHLOROPLASTIC-RELATED"/>
    <property type="match status" value="1"/>
</dbReference>
<dbReference type="Proteomes" id="UP000257039">
    <property type="component" value="Unassembled WGS sequence"/>
</dbReference>
<dbReference type="Pfam" id="PF13561">
    <property type="entry name" value="adh_short_C2"/>
    <property type="match status" value="1"/>
</dbReference>
<dbReference type="SUPFAM" id="SSF51735">
    <property type="entry name" value="NAD(P)-binding Rossmann-fold domains"/>
    <property type="match status" value="1"/>
</dbReference>
<dbReference type="EMBL" id="NDXW01000001">
    <property type="protein sequence ID" value="RDH46496.1"/>
    <property type="molecule type" value="Genomic_DNA"/>
</dbReference>